<name>A0A512C6G7_9BACT</name>
<dbReference type="EMBL" id="BJYV01000001">
    <property type="protein sequence ID" value="GEO19740.1"/>
    <property type="molecule type" value="Genomic_DNA"/>
</dbReference>
<sequence length="114" mass="12985">MQGEKSAFIFIFEPYVEIQNVFGFSIVADPILKKDSFFLSIIIYAENKSPNLLSTILIPPYSTVELKQEILQQCLGKKIWDSVFLECAGSNENNVLGFPIDFDYIKEEVLQKSP</sequence>
<protein>
    <submittedName>
        <fullName evidence="1">Uncharacterized protein</fullName>
    </submittedName>
</protein>
<accession>A0A512C6G7</accession>
<evidence type="ECO:0000313" key="2">
    <source>
        <dbReference type="Proteomes" id="UP000321301"/>
    </source>
</evidence>
<organism evidence="1 2">
    <name type="scientific">Cyclobacterium qasimii</name>
    <dbReference type="NCBI Taxonomy" id="1350429"/>
    <lineage>
        <taxon>Bacteria</taxon>
        <taxon>Pseudomonadati</taxon>
        <taxon>Bacteroidota</taxon>
        <taxon>Cytophagia</taxon>
        <taxon>Cytophagales</taxon>
        <taxon>Cyclobacteriaceae</taxon>
        <taxon>Cyclobacterium</taxon>
    </lineage>
</organism>
<reference evidence="1 2" key="1">
    <citation type="submission" date="2019-07" db="EMBL/GenBank/DDBJ databases">
        <title>Whole genome shotgun sequence of Cyclobacterium qasimii NBRC 106168.</title>
        <authorList>
            <person name="Hosoyama A."/>
            <person name="Uohara A."/>
            <person name="Ohji S."/>
            <person name="Ichikawa N."/>
        </authorList>
    </citation>
    <scope>NUCLEOTIDE SEQUENCE [LARGE SCALE GENOMIC DNA]</scope>
    <source>
        <strain evidence="1 2">NBRC 106168</strain>
    </source>
</reference>
<proteinExistence type="predicted"/>
<comment type="caution">
    <text evidence="1">The sequence shown here is derived from an EMBL/GenBank/DDBJ whole genome shotgun (WGS) entry which is preliminary data.</text>
</comment>
<dbReference type="AlphaFoldDB" id="A0A512C6G7"/>
<evidence type="ECO:0000313" key="1">
    <source>
        <dbReference type="EMBL" id="GEO19740.1"/>
    </source>
</evidence>
<gene>
    <name evidence="1" type="ORF">CQA01_02740</name>
</gene>
<dbReference type="Proteomes" id="UP000321301">
    <property type="component" value="Unassembled WGS sequence"/>
</dbReference>
<keyword evidence="2" id="KW-1185">Reference proteome</keyword>